<evidence type="ECO:0000256" key="1">
    <source>
        <dbReference type="ARBA" id="ARBA00005695"/>
    </source>
</evidence>
<gene>
    <name evidence="5" type="ORF">S03H2_42195</name>
</gene>
<dbReference type="Pfam" id="PF00496">
    <property type="entry name" value="SBP_bac_5"/>
    <property type="match status" value="1"/>
</dbReference>
<name>X1HYR6_9ZZZZ</name>
<dbReference type="EMBL" id="BARU01026251">
    <property type="protein sequence ID" value="GAH75311.1"/>
    <property type="molecule type" value="Genomic_DNA"/>
</dbReference>
<dbReference type="PANTHER" id="PTHR30290">
    <property type="entry name" value="PERIPLASMIC BINDING COMPONENT OF ABC TRANSPORTER"/>
    <property type="match status" value="1"/>
</dbReference>
<dbReference type="Gene3D" id="3.90.76.10">
    <property type="entry name" value="Dipeptide-binding Protein, Domain 1"/>
    <property type="match status" value="1"/>
</dbReference>
<evidence type="ECO:0000313" key="5">
    <source>
        <dbReference type="EMBL" id="GAH75311.1"/>
    </source>
</evidence>
<feature type="non-terminal residue" evidence="5">
    <location>
        <position position="272"/>
    </location>
</feature>
<sequence length="272" mass="31493">VVEKVVKETVVVKEEVEKEVVKVVEKVKEVGIRHVPRERTVIFYFGGSGGTWASAGICNPYAIGWTHQNGEACCIEPLEYYSAFADEFQPWLAESHEFSADYTELVIKIRKGAEWSDGEPFTARDVAFTLNMLIEYAPQLRNSSRVKEWVEEVTAVDDFTCKIKFFTPQPRFYFDYLTFKFDTGIYIIPEHIFKDVEDVTAFKFFDPEKGWPVVTGPYNYTYFTTTQKFLDRRDDWWAAKIGFMPLPEPERILCLPMVDDTMAAQLCITDQI</sequence>
<keyword evidence="3" id="KW-0732">Signal</keyword>
<dbReference type="Gene3D" id="3.40.190.10">
    <property type="entry name" value="Periplasmic binding protein-like II"/>
    <property type="match status" value="1"/>
</dbReference>
<protein>
    <recommendedName>
        <fullName evidence="4">Solute-binding protein family 5 domain-containing protein</fullName>
    </recommendedName>
</protein>
<keyword evidence="2" id="KW-0813">Transport</keyword>
<dbReference type="GO" id="GO:0015833">
    <property type="term" value="P:peptide transport"/>
    <property type="evidence" value="ECO:0007669"/>
    <property type="project" value="TreeGrafter"/>
</dbReference>
<comment type="caution">
    <text evidence="5">The sequence shown here is derived from an EMBL/GenBank/DDBJ whole genome shotgun (WGS) entry which is preliminary data.</text>
</comment>
<feature type="non-terminal residue" evidence="5">
    <location>
        <position position="1"/>
    </location>
</feature>
<dbReference type="GO" id="GO:1904680">
    <property type="term" value="F:peptide transmembrane transporter activity"/>
    <property type="evidence" value="ECO:0007669"/>
    <property type="project" value="TreeGrafter"/>
</dbReference>
<evidence type="ECO:0000256" key="2">
    <source>
        <dbReference type="ARBA" id="ARBA00022448"/>
    </source>
</evidence>
<comment type="similarity">
    <text evidence="1">Belongs to the bacterial solute-binding protein 5 family.</text>
</comment>
<evidence type="ECO:0000259" key="4">
    <source>
        <dbReference type="Pfam" id="PF00496"/>
    </source>
</evidence>
<proteinExistence type="inferred from homology"/>
<evidence type="ECO:0000256" key="3">
    <source>
        <dbReference type="ARBA" id="ARBA00022729"/>
    </source>
</evidence>
<dbReference type="PANTHER" id="PTHR30290:SF9">
    <property type="entry name" value="OLIGOPEPTIDE-BINDING PROTEIN APPA"/>
    <property type="match status" value="1"/>
</dbReference>
<dbReference type="AlphaFoldDB" id="X1HYR6"/>
<feature type="domain" description="Solute-binding protein family 5" evidence="4">
    <location>
        <begin position="87"/>
        <end position="272"/>
    </location>
</feature>
<reference evidence="5" key="1">
    <citation type="journal article" date="2014" name="Front. Microbiol.">
        <title>High frequency of phylogenetically diverse reductive dehalogenase-homologous genes in deep subseafloor sedimentary metagenomes.</title>
        <authorList>
            <person name="Kawai M."/>
            <person name="Futagami T."/>
            <person name="Toyoda A."/>
            <person name="Takaki Y."/>
            <person name="Nishi S."/>
            <person name="Hori S."/>
            <person name="Arai W."/>
            <person name="Tsubouchi T."/>
            <person name="Morono Y."/>
            <person name="Uchiyama I."/>
            <person name="Ito T."/>
            <person name="Fujiyama A."/>
            <person name="Inagaki F."/>
            <person name="Takami H."/>
        </authorList>
    </citation>
    <scope>NUCLEOTIDE SEQUENCE</scope>
    <source>
        <strain evidence="5">Expedition CK06-06</strain>
    </source>
</reference>
<dbReference type="InterPro" id="IPR039424">
    <property type="entry name" value="SBP_5"/>
</dbReference>
<dbReference type="InterPro" id="IPR000914">
    <property type="entry name" value="SBP_5_dom"/>
</dbReference>
<dbReference type="SUPFAM" id="SSF53850">
    <property type="entry name" value="Periplasmic binding protein-like II"/>
    <property type="match status" value="1"/>
</dbReference>
<organism evidence="5">
    <name type="scientific">marine sediment metagenome</name>
    <dbReference type="NCBI Taxonomy" id="412755"/>
    <lineage>
        <taxon>unclassified sequences</taxon>
        <taxon>metagenomes</taxon>
        <taxon>ecological metagenomes</taxon>
    </lineage>
</organism>
<accession>X1HYR6</accession>